<evidence type="ECO:0000259" key="1">
    <source>
        <dbReference type="Pfam" id="PF12697"/>
    </source>
</evidence>
<reference evidence="3" key="1">
    <citation type="journal article" date="2017" name="Genome Biol.">
        <title>Comparative genomics reveals high biological diversity and specific adaptations in the industrially and medically important fungal genus Aspergillus.</title>
        <authorList>
            <person name="de Vries R.P."/>
            <person name="Riley R."/>
            <person name="Wiebenga A."/>
            <person name="Aguilar-Osorio G."/>
            <person name="Amillis S."/>
            <person name="Uchima C.A."/>
            <person name="Anderluh G."/>
            <person name="Asadollahi M."/>
            <person name="Askin M."/>
            <person name="Barry K."/>
            <person name="Battaglia E."/>
            <person name="Bayram O."/>
            <person name="Benocci T."/>
            <person name="Braus-Stromeyer S.A."/>
            <person name="Caldana C."/>
            <person name="Canovas D."/>
            <person name="Cerqueira G.C."/>
            <person name="Chen F."/>
            <person name="Chen W."/>
            <person name="Choi C."/>
            <person name="Clum A."/>
            <person name="Dos Santos R.A."/>
            <person name="Damasio A.R."/>
            <person name="Diallinas G."/>
            <person name="Emri T."/>
            <person name="Fekete E."/>
            <person name="Flipphi M."/>
            <person name="Freyberg S."/>
            <person name="Gallo A."/>
            <person name="Gournas C."/>
            <person name="Habgood R."/>
            <person name="Hainaut M."/>
            <person name="Harispe M.L."/>
            <person name="Henrissat B."/>
            <person name="Hilden K.S."/>
            <person name="Hope R."/>
            <person name="Hossain A."/>
            <person name="Karabika E."/>
            <person name="Karaffa L."/>
            <person name="Karanyi Z."/>
            <person name="Krasevec N."/>
            <person name="Kuo A."/>
            <person name="Kusch H."/>
            <person name="LaButti K."/>
            <person name="Lagendijk E.L."/>
            <person name="Lapidus A."/>
            <person name="Levasseur A."/>
            <person name="Lindquist E."/>
            <person name="Lipzen A."/>
            <person name="Logrieco A.F."/>
            <person name="MacCabe A."/>
            <person name="Maekelae M.R."/>
            <person name="Malavazi I."/>
            <person name="Melin P."/>
            <person name="Meyer V."/>
            <person name="Mielnichuk N."/>
            <person name="Miskei M."/>
            <person name="Molnar A.P."/>
            <person name="Mule G."/>
            <person name="Ngan C.Y."/>
            <person name="Orejas M."/>
            <person name="Orosz E."/>
            <person name="Ouedraogo J.P."/>
            <person name="Overkamp K.M."/>
            <person name="Park H.-S."/>
            <person name="Perrone G."/>
            <person name="Piumi F."/>
            <person name="Punt P.J."/>
            <person name="Ram A.F."/>
            <person name="Ramon A."/>
            <person name="Rauscher S."/>
            <person name="Record E."/>
            <person name="Riano-Pachon D.M."/>
            <person name="Robert V."/>
            <person name="Roehrig J."/>
            <person name="Ruller R."/>
            <person name="Salamov A."/>
            <person name="Salih N.S."/>
            <person name="Samson R.A."/>
            <person name="Sandor E."/>
            <person name="Sanguinetti M."/>
            <person name="Schuetze T."/>
            <person name="Sepcic K."/>
            <person name="Shelest E."/>
            <person name="Sherlock G."/>
            <person name="Sophianopoulou V."/>
            <person name="Squina F.M."/>
            <person name="Sun H."/>
            <person name="Susca A."/>
            <person name="Todd R.B."/>
            <person name="Tsang A."/>
            <person name="Unkles S.E."/>
            <person name="van de Wiele N."/>
            <person name="van Rossen-Uffink D."/>
            <person name="Oliveira J.V."/>
            <person name="Vesth T.C."/>
            <person name="Visser J."/>
            <person name="Yu J.-H."/>
            <person name="Zhou M."/>
            <person name="Andersen M.R."/>
            <person name="Archer D.B."/>
            <person name="Baker S.E."/>
            <person name="Benoit I."/>
            <person name="Brakhage A.A."/>
            <person name="Braus G.H."/>
            <person name="Fischer R."/>
            <person name="Frisvad J.C."/>
            <person name="Goldman G.H."/>
            <person name="Houbraken J."/>
            <person name="Oakley B."/>
            <person name="Pocsi I."/>
            <person name="Scazzocchio C."/>
            <person name="Seiboth B."/>
            <person name="vanKuyk P.A."/>
            <person name="Wortman J."/>
            <person name="Dyer P.S."/>
            <person name="Grigoriev I.V."/>
        </authorList>
    </citation>
    <scope>NUCLEOTIDE SEQUENCE [LARGE SCALE GENOMIC DNA]</scope>
    <source>
        <strain evidence="3">DTO 134E9</strain>
    </source>
</reference>
<sequence>MTSKPTILIISGGGHTPAHFRPLQILFEHRRYAVHSPRLPSNCLLLANDSSAEDVTLARKIATRLSNEGKEIIVLMHSYGGFVGTEAMCGLGLIQRARAGLTGGVKWLAYMTAVTPMKGESTIEAGMVGGGTSWTSPDTRSAFIEYT</sequence>
<dbReference type="OrthoDB" id="408373at2759"/>
<proteinExistence type="predicted"/>
<dbReference type="InterPro" id="IPR029058">
    <property type="entry name" value="AB_hydrolase_fold"/>
</dbReference>
<dbReference type="SUPFAM" id="SSF53474">
    <property type="entry name" value="alpha/beta-Hydrolases"/>
    <property type="match status" value="1"/>
</dbReference>
<dbReference type="EMBL" id="KV878216">
    <property type="protein sequence ID" value="OJJ30858.1"/>
    <property type="molecule type" value="Genomic_DNA"/>
</dbReference>
<name>A0A1L9R7J5_ASPWE</name>
<dbReference type="InterPro" id="IPR052897">
    <property type="entry name" value="Sec-Metab_Biosynth_Hydrolase"/>
</dbReference>
<dbReference type="GeneID" id="63749410"/>
<protein>
    <recommendedName>
        <fullName evidence="1">AB hydrolase-1 domain-containing protein</fullName>
    </recommendedName>
</protein>
<feature type="domain" description="AB hydrolase-1" evidence="1">
    <location>
        <begin position="7"/>
        <end position="101"/>
    </location>
</feature>
<gene>
    <name evidence="2" type="ORF">ASPWEDRAFT_31563</name>
</gene>
<evidence type="ECO:0000313" key="2">
    <source>
        <dbReference type="EMBL" id="OJJ30858.1"/>
    </source>
</evidence>
<dbReference type="PANTHER" id="PTHR37017:SF11">
    <property type="entry name" value="ESTERASE_LIPASE_THIOESTERASE DOMAIN-CONTAINING PROTEIN"/>
    <property type="match status" value="1"/>
</dbReference>
<keyword evidence="3" id="KW-1185">Reference proteome</keyword>
<dbReference type="RefSeq" id="XP_040684535.1">
    <property type="nucleotide sequence ID" value="XM_040833562.1"/>
</dbReference>
<evidence type="ECO:0000313" key="3">
    <source>
        <dbReference type="Proteomes" id="UP000184383"/>
    </source>
</evidence>
<dbReference type="VEuPathDB" id="FungiDB:ASPWEDRAFT_31563"/>
<dbReference type="Pfam" id="PF12697">
    <property type="entry name" value="Abhydrolase_6"/>
    <property type="match status" value="1"/>
</dbReference>
<dbReference type="Proteomes" id="UP000184383">
    <property type="component" value="Unassembled WGS sequence"/>
</dbReference>
<dbReference type="PANTHER" id="PTHR37017">
    <property type="entry name" value="AB HYDROLASE-1 DOMAIN-CONTAINING PROTEIN-RELATED"/>
    <property type="match status" value="1"/>
</dbReference>
<dbReference type="Gene3D" id="3.40.50.1820">
    <property type="entry name" value="alpha/beta hydrolase"/>
    <property type="match status" value="1"/>
</dbReference>
<dbReference type="AlphaFoldDB" id="A0A1L9R7J5"/>
<accession>A0A1L9R7J5</accession>
<dbReference type="InterPro" id="IPR000073">
    <property type="entry name" value="AB_hydrolase_1"/>
</dbReference>
<organism evidence="2 3">
    <name type="scientific">Aspergillus wentii DTO 134E9</name>
    <dbReference type="NCBI Taxonomy" id="1073089"/>
    <lineage>
        <taxon>Eukaryota</taxon>
        <taxon>Fungi</taxon>
        <taxon>Dikarya</taxon>
        <taxon>Ascomycota</taxon>
        <taxon>Pezizomycotina</taxon>
        <taxon>Eurotiomycetes</taxon>
        <taxon>Eurotiomycetidae</taxon>
        <taxon>Eurotiales</taxon>
        <taxon>Aspergillaceae</taxon>
        <taxon>Aspergillus</taxon>
        <taxon>Aspergillus subgen. Cremei</taxon>
    </lineage>
</organism>